<proteinExistence type="predicted"/>
<accession>A0ABS8E0N6</accession>
<evidence type="ECO:0000313" key="1">
    <source>
        <dbReference type="EMBL" id="MCC0094700.1"/>
    </source>
</evidence>
<dbReference type="EMBL" id="JAINUL010000001">
    <property type="protein sequence ID" value="MCC0094700.1"/>
    <property type="molecule type" value="Genomic_DNA"/>
</dbReference>
<sequence length="235" mass="25674">MPLAERHLTLRRDPHSGEVLARGGDAVARSILERTGFVPVIRYHDRYHRLPKNLDPAEEERLATRAVARLEAVGYHVEADTAFVTEHREPYYLPLGAQVAHLAARIREAESTGDVAAVLTELTADHDGILPALADVLAAAADFYEHLGDPADAYTAKRLRYLSGERLAVIDADLRTTRNELADRHTTHPHRRPCTSEVGLGEAEASTVCPCPVPVTTPLPSPPAALPPVPVGRHR</sequence>
<gene>
    <name evidence="1" type="ORF">K7B10_07860</name>
</gene>
<keyword evidence="2" id="KW-1185">Reference proteome</keyword>
<protein>
    <submittedName>
        <fullName evidence="1">Uncharacterized protein</fullName>
    </submittedName>
</protein>
<dbReference type="Proteomes" id="UP001520654">
    <property type="component" value="Unassembled WGS sequence"/>
</dbReference>
<comment type="caution">
    <text evidence="1">The sequence shown here is derived from an EMBL/GenBank/DDBJ whole genome shotgun (WGS) entry which is preliminary data.</text>
</comment>
<reference evidence="1 2" key="1">
    <citation type="submission" date="2021-08" db="EMBL/GenBank/DDBJ databases">
        <title>Genomic Architecture of Streptomyces flavotricini NGL1 and Streptomyces erythrochromogenes HMS4 With Differential Plant Beneficial attributes and laccase production capabilities.</title>
        <authorList>
            <person name="Salwan R."/>
            <person name="Kaur R."/>
            <person name="Sharma V."/>
        </authorList>
    </citation>
    <scope>NUCLEOTIDE SEQUENCE [LARGE SCALE GENOMIC DNA]</scope>
    <source>
        <strain evidence="1 2">NGL1</strain>
    </source>
</reference>
<evidence type="ECO:0000313" key="2">
    <source>
        <dbReference type="Proteomes" id="UP001520654"/>
    </source>
</evidence>
<organism evidence="1 2">
    <name type="scientific">Streptomyces flavotricini</name>
    <dbReference type="NCBI Taxonomy" id="66888"/>
    <lineage>
        <taxon>Bacteria</taxon>
        <taxon>Bacillati</taxon>
        <taxon>Actinomycetota</taxon>
        <taxon>Actinomycetes</taxon>
        <taxon>Kitasatosporales</taxon>
        <taxon>Streptomycetaceae</taxon>
        <taxon>Streptomyces</taxon>
    </lineage>
</organism>
<dbReference type="RefSeq" id="WP_229335265.1">
    <property type="nucleotide sequence ID" value="NZ_JAINUL010000001.1"/>
</dbReference>
<name>A0ABS8E0N6_9ACTN</name>